<dbReference type="PANTHER" id="PTHR43513">
    <property type="entry name" value="DIHYDROOROTATE DEHYDROGENASE B (NAD(+)), ELECTRON TRANSFER SUBUNIT"/>
    <property type="match status" value="1"/>
</dbReference>
<organism evidence="1 2">
    <name type="scientific">Alkaliphilus metalliredigens (strain QYMF)</name>
    <dbReference type="NCBI Taxonomy" id="293826"/>
    <lineage>
        <taxon>Bacteria</taxon>
        <taxon>Bacillati</taxon>
        <taxon>Bacillota</taxon>
        <taxon>Clostridia</taxon>
        <taxon>Peptostreptococcales</taxon>
        <taxon>Natronincolaceae</taxon>
        <taxon>Alkaliphilus</taxon>
    </lineage>
</organism>
<dbReference type="GO" id="GO:0051537">
    <property type="term" value="F:2 iron, 2 sulfur cluster binding"/>
    <property type="evidence" value="ECO:0007669"/>
    <property type="project" value="InterPro"/>
</dbReference>
<dbReference type="InterPro" id="IPR050353">
    <property type="entry name" value="PyrK_electron_transfer"/>
</dbReference>
<dbReference type="InterPro" id="IPR036010">
    <property type="entry name" value="2Fe-2S_ferredoxin-like_sf"/>
</dbReference>
<dbReference type="SUPFAM" id="SSF54292">
    <property type="entry name" value="2Fe-2S ferredoxin-like"/>
    <property type="match status" value="1"/>
</dbReference>
<evidence type="ECO:0000313" key="1">
    <source>
        <dbReference type="EMBL" id="ABR48794.1"/>
    </source>
</evidence>
<dbReference type="eggNOG" id="COG0543">
    <property type="taxonomic scope" value="Bacteria"/>
</dbReference>
<sequence>MTVKYWECIDAGSDYCPCYLAESNDCITCTHLQNKNYCDCNWRGVCIYQEFKFLNEQRKSTRIPHEVAIVSRVDITPNLKVFKLKVNDYLIRHLKQPGAYIFVRNKSKDQYFDIPISIMNVESASGLIDIAIEIHGVKTKSLKDDSESLLIKAPYWNGIIGIQHLKSLAGGRCLIVARGIAQAPAVLLIQHLRQHNNTVDVILDTGSIKHDFISHYTDANLISTVDLYSEQGKSVIQQAIAKHEYQLSFIGGSDYLQKQILEVSNFHNINLVTTNNHHMCCGEGICGACTIYDIAGNAIKTCKSQLVHH</sequence>
<dbReference type="EMBL" id="CP000724">
    <property type="protein sequence ID" value="ABR48794.1"/>
    <property type="molecule type" value="Genomic_DNA"/>
</dbReference>
<proteinExistence type="predicted"/>
<accession>A6TRH6</accession>
<dbReference type="OrthoDB" id="1704963at2"/>
<dbReference type="InterPro" id="IPR006058">
    <property type="entry name" value="2Fe2S_fd_BS"/>
</dbReference>
<evidence type="ECO:0000313" key="2">
    <source>
        <dbReference type="Proteomes" id="UP000001572"/>
    </source>
</evidence>
<reference evidence="2" key="1">
    <citation type="journal article" date="2016" name="Genome Announc.">
        <title>Complete genome sequence of Alkaliphilus metalliredigens strain QYMF, an alkaliphilic and metal-reducing bacterium isolated from borax-contaminated leachate ponds.</title>
        <authorList>
            <person name="Hwang C."/>
            <person name="Copeland A."/>
            <person name="Lucas S."/>
            <person name="Lapidus A."/>
            <person name="Barry K."/>
            <person name="Detter J.C."/>
            <person name="Glavina Del Rio T."/>
            <person name="Hammon N."/>
            <person name="Israni S."/>
            <person name="Dalin E."/>
            <person name="Tice H."/>
            <person name="Pitluck S."/>
            <person name="Chertkov O."/>
            <person name="Brettin T."/>
            <person name="Bruce D."/>
            <person name="Han C."/>
            <person name="Schmutz J."/>
            <person name="Larimer F."/>
            <person name="Land M.L."/>
            <person name="Hauser L."/>
            <person name="Kyrpides N."/>
            <person name="Mikhailova N."/>
            <person name="Ye Q."/>
            <person name="Zhou J."/>
            <person name="Richardson P."/>
            <person name="Fields M.W."/>
        </authorList>
    </citation>
    <scope>NUCLEOTIDE SEQUENCE [LARGE SCALE GENOMIC DNA]</scope>
    <source>
        <strain evidence="2">QYMF</strain>
    </source>
</reference>
<dbReference type="AlphaFoldDB" id="A6TRH6"/>
<dbReference type="RefSeq" id="WP_012063768.1">
    <property type="nucleotide sequence ID" value="NC_009633.1"/>
</dbReference>
<gene>
    <name evidence="1" type="ordered locus">Amet_2642</name>
</gene>
<dbReference type="HOGENOM" id="CLU_926533_0_0_9"/>
<dbReference type="PANTHER" id="PTHR43513:SF3">
    <property type="entry name" value="DIHYDROOROTATE DEHYDROGENASE B (NAD(+)), ELECTRON TRANSFER SUBUNIT-RELATED"/>
    <property type="match status" value="1"/>
</dbReference>
<dbReference type="SUPFAM" id="SSF63380">
    <property type="entry name" value="Riboflavin synthase domain-like"/>
    <property type="match status" value="1"/>
</dbReference>
<dbReference type="Proteomes" id="UP000001572">
    <property type="component" value="Chromosome"/>
</dbReference>
<dbReference type="PROSITE" id="PS00197">
    <property type="entry name" value="2FE2S_FER_1"/>
    <property type="match status" value="1"/>
</dbReference>
<dbReference type="Gene3D" id="2.40.30.10">
    <property type="entry name" value="Translation factors"/>
    <property type="match status" value="1"/>
</dbReference>
<dbReference type="STRING" id="293826.Amet_2642"/>
<dbReference type="KEGG" id="amt:Amet_2642"/>
<name>A6TRH6_ALKMQ</name>
<protein>
    <submittedName>
        <fullName evidence="1">Uncharacterized protein</fullName>
    </submittedName>
</protein>
<dbReference type="NCBIfam" id="NF004470">
    <property type="entry name" value="PRK05802.1"/>
    <property type="match status" value="1"/>
</dbReference>
<keyword evidence="2" id="KW-1185">Reference proteome</keyword>
<dbReference type="InterPro" id="IPR017938">
    <property type="entry name" value="Riboflavin_synthase-like_b-brl"/>
</dbReference>